<keyword evidence="4" id="KW-0560">Oxidoreductase</keyword>
<dbReference type="GO" id="GO:0019646">
    <property type="term" value="P:aerobic electron transport chain"/>
    <property type="evidence" value="ECO:0007669"/>
    <property type="project" value="TreeGrafter"/>
</dbReference>
<dbReference type="AlphaFoldDB" id="A0A1P8KF61"/>
<evidence type="ECO:0000313" key="6">
    <source>
        <dbReference type="EMBL" id="APW44677.1"/>
    </source>
</evidence>
<organism evidence="6 7">
    <name type="scientific">Rhodoferax saidenbachensis</name>
    <dbReference type="NCBI Taxonomy" id="1484693"/>
    <lineage>
        <taxon>Bacteria</taxon>
        <taxon>Pseudomonadati</taxon>
        <taxon>Pseudomonadota</taxon>
        <taxon>Betaproteobacteria</taxon>
        <taxon>Burkholderiales</taxon>
        <taxon>Comamonadaceae</taxon>
        <taxon>Rhodoferax</taxon>
    </lineage>
</organism>
<proteinExistence type="predicted"/>
<protein>
    <recommendedName>
        <fullName evidence="5">FAD/NAD(P)-binding domain-containing protein</fullName>
    </recommendedName>
</protein>
<evidence type="ECO:0000256" key="1">
    <source>
        <dbReference type="ARBA" id="ARBA00001974"/>
    </source>
</evidence>
<dbReference type="eggNOG" id="COG1252">
    <property type="taxonomic scope" value="Bacteria"/>
</dbReference>
<sequence>MVLLGAGHAHVHVLKALAANPPGVRITLVTPHPLQMYSGMVPGYVAGHYGLDDCVIPLEPLVRRGGIRWLQRSVKALDASAQTVTLDDGSTLHYDWLSVNTGPVQSRTQLERSMPGIREHGLFVRPVEAFAALWPKVVDMGATRALRVAIIGAGAGGIELAFAVRHRLPTAAVTLVTGTTPVAANYPEAVQKRLLVLLKKHKITVLQDVAVGIQADEVRLACGAGLACDVPLIATGTQPPDWLADSGLRLDEQGFIAVDKYQRSTNHHQVFAAGDVSTRIDRNLARSGVYAVRAGPALARNLGAAVAGREPESHEPPMFTLSLLSCGKRYAVASWGNYSAQGRWVWWLKNWIDRRFVAQYTKLP</sequence>
<evidence type="ECO:0000256" key="3">
    <source>
        <dbReference type="ARBA" id="ARBA00022827"/>
    </source>
</evidence>
<dbReference type="PANTHER" id="PTHR42913:SF9">
    <property type="entry name" value="SLR1591 PROTEIN"/>
    <property type="match status" value="1"/>
</dbReference>
<dbReference type="KEGG" id="rsb:RS694_04145"/>
<keyword evidence="2" id="KW-0285">Flavoprotein</keyword>
<dbReference type="InterPro" id="IPR017584">
    <property type="entry name" value="Pyridine_nucleo_diS_OxRdtase_N"/>
</dbReference>
<evidence type="ECO:0000256" key="4">
    <source>
        <dbReference type="ARBA" id="ARBA00023002"/>
    </source>
</evidence>
<comment type="cofactor">
    <cofactor evidence="1">
        <name>FAD</name>
        <dbReference type="ChEBI" id="CHEBI:57692"/>
    </cofactor>
</comment>
<evidence type="ECO:0000313" key="7">
    <source>
        <dbReference type="Proteomes" id="UP000186110"/>
    </source>
</evidence>
<keyword evidence="7" id="KW-1185">Reference proteome</keyword>
<dbReference type="InterPro" id="IPR051169">
    <property type="entry name" value="NADH-Q_oxidoreductase"/>
</dbReference>
<dbReference type="Gene3D" id="3.50.50.100">
    <property type="match status" value="1"/>
</dbReference>
<dbReference type="Pfam" id="PF07992">
    <property type="entry name" value="Pyr_redox_2"/>
    <property type="match status" value="1"/>
</dbReference>
<dbReference type="PANTHER" id="PTHR42913">
    <property type="entry name" value="APOPTOSIS-INDUCING FACTOR 1"/>
    <property type="match status" value="1"/>
</dbReference>
<dbReference type="InterPro" id="IPR023753">
    <property type="entry name" value="FAD/NAD-binding_dom"/>
</dbReference>
<dbReference type="NCBIfam" id="TIGR03169">
    <property type="entry name" value="Nterm_to_SelD"/>
    <property type="match status" value="1"/>
</dbReference>
<reference evidence="6 7" key="1">
    <citation type="submission" date="2017-01" db="EMBL/GenBank/DDBJ databases">
        <authorList>
            <person name="Mah S.A."/>
            <person name="Swanson W.J."/>
            <person name="Moy G.W."/>
            <person name="Vacquier V.D."/>
        </authorList>
    </citation>
    <scope>NUCLEOTIDE SEQUENCE [LARGE SCALE GENOMIC DNA]</scope>
    <source>
        <strain evidence="6 7">DSM 22694</strain>
    </source>
</reference>
<accession>A0A1P8KF61</accession>
<keyword evidence="3" id="KW-0274">FAD</keyword>
<dbReference type="PRINTS" id="PR00368">
    <property type="entry name" value="FADPNR"/>
</dbReference>
<dbReference type="GO" id="GO:0003955">
    <property type="term" value="F:NAD(P)H dehydrogenase (quinone) activity"/>
    <property type="evidence" value="ECO:0007669"/>
    <property type="project" value="TreeGrafter"/>
</dbReference>
<gene>
    <name evidence="6" type="ORF">RS694_04145</name>
</gene>
<dbReference type="Proteomes" id="UP000186110">
    <property type="component" value="Chromosome"/>
</dbReference>
<evidence type="ECO:0000256" key="2">
    <source>
        <dbReference type="ARBA" id="ARBA00022630"/>
    </source>
</evidence>
<dbReference type="SUPFAM" id="SSF51905">
    <property type="entry name" value="FAD/NAD(P)-binding domain"/>
    <property type="match status" value="2"/>
</dbReference>
<name>A0A1P8KF61_9BURK</name>
<dbReference type="InterPro" id="IPR036188">
    <property type="entry name" value="FAD/NAD-bd_sf"/>
</dbReference>
<dbReference type="EMBL" id="CP019239">
    <property type="protein sequence ID" value="APW44677.1"/>
    <property type="molecule type" value="Genomic_DNA"/>
</dbReference>
<feature type="domain" description="FAD/NAD(P)-binding" evidence="5">
    <location>
        <begin position="2"/>
        <end position="280"/>
    </location>
</feature>
<dbReference type="STRING" id="1484693.RS694_04145"/>
<evidence type="ECO:0000259" key="5">
    <source>
        <dbReference type="Pfam" id="PF07992"/>
    </source>
</evidence>